<dbReference type="InterPro" id="IPR020846">
    <property type="entry name" value="MFS_dom"/>
</dbReference>
<evidence type="ECO:0000313" key="10">
    <source>
        <dbReference type="EMBL" id="TFZ01022.1"/>
    </source>
</evidence>
<dbReference type="AlphaFoldDB" id="A0A4Z0BQH0"/>
<feature type="transmembrane region" description="Helical" evidence="8">
    <location>
        <begin position="347"/>
        <end position="369"/>
    </location>
</feature>
<dbReference type="GO" id="GO:0042910">
    <property type="term" value="F:xenobiotic transmembrane transporter activity"/>
    <property type="evidence" value="ECO:0007669"/>
    <property type="project" value="InterPro"/>
</dbReference>
<keyword evidence="4" id="KW-1003">Cell membrane</keyword>
<evidence type="ECO:0000313" key="11">
    <source>
        <dbReference type="Proteomes" id="UP000297564"/>
    </source>
</evidence>
<comment type="caution">
    <text evidence="10">The sequence shown here is derived from an EMBL/GenBank/DDBJ whole genome shotgun (WGS) entry which is preliminary data.</text>
</comment>
<evidence type="ECO:0000256" key="7">
    <source>
        <dbReference type="ARBA" id="ARBA00023136"/>
    </source>
</evidence>
<gene>
    <name evidence="10" type="ORF">EZ242_06400</name>
</gene>
<feature type="transmembrane region" description="Helical" evidence="8">
    <location>
        <begin position="12"/>
        <end position="37"/>
    </location>
</feature>
<keyword evidence="7 8" id="KW-0472">Membrane</keyword>
<comment type="subcellular location">
    <subcellularLocation>
        <location evidence="8">Cell inner membrane</location>
        <topology evidence="8">Multi-pass membrane protein</topology>
    </subcellularLocation>
    <subcellularLocation>
        <location evidence="1">Cell membrane</location>
        <topology evidence="1">Multi-pass membrane protein</topology>
    </subcellularLocation>
</comment>
<dbReference type="RefSeq" id="WP_135284319.1">
    <property type="nucleotide sequence ID" value="NZ_SMLL01000003.1"/>
</dbReference>
<feature type="transmembrane region" description="Helical" evidence="8">
    <location>
        <begin position="220"/>
        <end position="243"/>
    </location>
</feature>
<organism evidence="10 11">
    <name type="scientific">Ramlibacter rhizophilus</name>
    <dbReference type="NCBI Taxonomy" id="1781167"/>
    <lineage>
        <taxon>Bacteria</taxon>
        <taxon>Pseudomonadati</taxon>
        <taxon>Pseudomonadota</taxon>
        <taxon>Betaproteobacteria</taxon>
        <taxon>Burkholderiales</taxon>
        <taxon>Comamonadaceae</taxon>
        <taxon>Ramlibacter</taxon>
    </lineage>
</organism>
<comment type="caution">
    <text evidence="8">Lacks conserved residue(s) required for the propagation of feature annotation.</text>
</comment>
<evidence type="ECO:0000256" key="1">
    <source>
        <dbReference type="ARBA" id="ARBA00004651"/>
    </source>
</evidence>
<feature type="transmembrane region" description="Helical" evidence="8">
    <location>
        <begin position="81"/>
        <end position="104"/>
    </location>
</feature>
<comment type="similarity">
    <text evidence="2 8">Belongs to the major facilitator superfamily. Bcr/CmlA family.</text>
</comment>
<dbReference type="NCBIfam" id="TIGR00710">
    <property type="entry name" value="efflux_Bcr_CflA"/>
    <property type="match status" value="1"/>
</dbReference>
<keyword evidence="11" id="KW-1185">Reference proteome</keyword>
<name>A0A4Z0BQH0_9BURK</name>
<dbReference type="Pfam" id="PF07690">
    <property type="entry name" value="MFS_1"/>
    <property type="match status" value="1"/>
</dbReference>
<dbReference type="GO" id="GO:1990961">
    <property type="term" value="P:xenobiotic detoxification by transmembrane export across the plasma membrane"/>
    <property type="evidence" value="ECO:0007669"/>
    <property type="project" value="InterPro"/>
</dbReference>
<protein>
    <recommendedName>
        <fullName evidence="8">Bcr/CflA family efflux transporter</fullName>
    </recommendedName>
</protein>
<keyword evidence="5 8" id="KW-0812">Transmembrane</keyword>
<reference evidence="10 11" key="1">
    <citation type="submission" date="2019-03" db="EMBL/GenBank/DDBJ databases">
        <title>Ramlibacter rhizophilus CCTCC AB2015357, whole genome shotgun sequence.</title>
        <authorList>
            <person name="Zhang X."/>
            <person name="Feng G."/>
            <person name="Zhu H."/>
        </authorList>
    </citation>
    <scope>NUCLEOTIDE SEQUENCE [LARGE SCALE GENOMIC DNA]</scope>
    <source>
        <strain evidence="10 11">CCTCC AB2015357</strain>
    </source>
</reference>
<feature type="transmembrane region" description="Helical" evidence="8">
    <location>
        <begin position="255"/>
        <end position="273"/>
    </location>
</feature>
<feature type="transmembrane region" description="Helical" evidence="8">
    <location>
        <begin position="375"/>
        <end position="396"/>
    </location>
</feature>
<evidence type="ECO:0000256" key="8">
    <source>
        <dbReference type="RuleBase" id="RU365088"/>
    </source>
</evidence>
<dbReference type="InterPro" id="IPR004812">
    <property type="entry name" value="Efflux_drug-R_Bcr/CmlA"/>
</dbReference>
<dbReference type="InterPro" id="IPR050189">
    <property type="entry name" value="MFS_Efflux_Transporters"/>
</dbReference>
<dbReference type="OrthoDB" id="9814303at2"/>
<dbReference type="GO" id="GO:0005886">
    <property type="term" value="C:plasma membrane"/>
    <property type="evidence" value="ECO:0007669"/>
    <property type="project" value="UniProtKB-SubCell"/>
</dbReference>
<evidence type="ECO:0000259" key="9">
    <source>
        <dbReference type="PROSITE" id="PS50850"/>
    </source>
</evidence>
<dbReference type="EMBL" id="SMLL01000003">
    <property type="protein sequence ID" value="TFZ01022.1"/>
    <property type="molecule type" value="Genomic_DNA"/>
</dbReference>
<dbReference type="InterPro" id="IPR036259">
    <property type="entry name" value="MFS_trans_sf"/>
</dbReference>
<dbReference type="Gene3D" id="1.20.1720.10">
    <property type="entry name" value="Multidrug resistance protein D"/>
    <property type="match status" value="1"/>
</dbReference>
<dbReference type="PANTHER" id="PTHR43124:SF3">
    <property type="entry name" value="CHLORAMPHENICOL EFFLUX PUMP RV0191"/>
    <property type="match status" value="1"/>
</dbReference>
<sequence>MNQDCVAVRRHSPWLTVNLIAQFAFGLVAMTICLPSMQDWPRLFAASQASVQLTFSVYVIAYGVMQLVYGALSDRLGRKPVLMAGLVVAIVASVLATMAPTIAWLIAARGLQGAGAAACMVVGRALVQDLFDAHERTRTTAFIGMTMGLCPPAATLLGGQLHVHVGWAANFWFMAMLGLALLFAAWKGLPSPARRPAGEDRGSWRDSVAGYARLARVPAFLAYVAILAGSTATFYTFLAGAPIVLGGYGVGPKEIGWYLMSIPIAYMLGNWLTTRLVSRLGDRRLMNAGQALALLGLLLTLAVGIAGWRSPWALALPLMVLGVGHGLLVPPALVGTVGLLPALAGSAAAVTGLMQQLFGALGGYLVGLVPHEGSVNLVLLMIGWAVVGIGAQGVLFGKARR</sequence>
<evidence type="ECO:0000256" key="4">
    <source>
        <dbReference type="ARBA" id="ARBA00022475"/>
    </source>
</evidence>
<keyword evidence="8" id="KW-0997">Cell inner membrane</keyword>
<dbReference type="PROSITE" id="PS50850">
    <property type="entry name" value="MFS"/>
    <property type="match status" value="1"/>
</dbReference>
<keyword evidence="3 8" id="KW-0813">Transport</keyword>
<proteinExistence type="inferred from homology"/>
<accession>A0A4Z0BQH0</accession>
<dbReference type="SUPFAM" id="SSF103473">
    <property type="entry name" value="MFS general substrate transporter"/>
    <property type="match status" value="1"/>
</dbReference>
<dbReference type="InterPro" id="IPR011701">
    <property type="entry name" value="MFS"/>
</dbReference>
<evidence type="ECO:0000256" key="2">
    <source>
        <dbReference type="ARBA" id="ARBA00006236"/>
    </source>
</evidence>
<evidence type="ECO:0000256" key="5">
    <source>
        <dbReference type="ARBA" id="ARBA00022692"/>
    </source>
</evidence>
<dbReference type="PANTHER" id="PTHR43124">
    <property type="entry name" value="PURINE EFFLUX PUMP PBUE"/>
    <property type="match status" value="1"/>
</dbReference>
<evidence type="ECO:0000256" key="3">
    <source>
        <dbReference type="ARBA" id="ARBA00022448"/>
    </source>
</evidence>
<evidence type="ECO:0000256" key="6">
    <source>
        <dbReference type="ARBA" id="ARBA00022989"/>
    </source>
</evidence>
<feature type="transmembrane region" description="Helical" evidence="8">
    <location>
        <begin position="285"/>
        <end position="308"/>
    </location>
</feature>
<feature type="transmembrane region" description="Helical" evidence="8">
    <location>
        <begin position="314"/>
        <end position="340"/>
    </location>
</feature>
<feature type="domain" description="Major facilitator superfamily (MFS) profile" evidence="9">
    <location>
        <begin position="14"/>
        <end position="400"/>
    </location>
</feature>
<feature type="transmembrane region" description="Helical" evidence="8">
    <location>
        <begin position="165"/>
        <end position="186"/>
    </location>
</feature>
<dbReference type="CDD" id="cd17320">
    <property type="entry name" value="MFS_MdfA_MDR_like"/>
    <property type="match status" value="1"/>
</dbReference>
<dbReference type="Proteomes" id="UP000297564">
    <property type="component" value="Unassembled WGS sequence"/>
</dbReference>
<feature type="transmembrane region" description="Helical" evidence="8">
    <location>
        <begin position="49"/>
        <end position="69"/>
    </location>
</feature>
<keyword evidence="6 8" id="KW-1133">Transmembrane helix</keyword>